<dbReference type="Pfam" id="PF02910">
    <property type="entry name" value="Succ_DH_flav_C"/>
    <property type="match status" value="1"/>
</dbReference>
<dbReference type="GO" id="GO:0006121">
    <property type="term" value="P:mitochondrial electron transport, succinate to ubiquinone"/>
    <property type="evidence" value="ECO:0007669"/>
    <property type="project" value="TreeGrafter"/>
</dbReference>
<protein>
    <recommendedName>
        <fullName evidence="4">succinate dehydrogenase</fullName>
        <ecNumber evidence="4">1.3.5.1</ecNumber>
    </recommendedName>
</protein>
<evidence type="ECO:0000256" key="10">
    <source>
        <dbReference type="ARBA" id="ARBA00023002"/>
    </source>
</evidence>
<keyword evidence="7" id="KW-0999">Mitochondrion inner membrane</keyword>
<dbReference type="InterPro" id="IPR030664">
    <property type="entry name" value="SdhA/FrdA/AprA"/>
</dbReference>
<name>A0A3P6R282_CYLGO</name>
<dbReference type="GO" id="GO:0005743">
    <property type="term" value="C:mitochondrial inner membrane"/>
    <property type="evidence" value="ECO:0007669"/>
    <property type="project" value="UniProtKB-SubCell"/>
</dbReference>
<dbReference type="InterPro" id="IPR015939">
    <property type="entry name" value="Fum_Rdtase/Succ_DH_flav-like_C"/>
</dbReference>
<evidence type="ECO:0000256" key="8">
    <source>
        <dbReference type="ARBA" id="ARBA00022827"/>
    </source>
</evidence>
<keyword evidence="16" id="KW-1185">Reference proteome</keyword>
<evidence type="ECO:0000256" key="6">
    <source>
        <dbReference type="ARBA" id="ARBA00022630"/>
    </source>
</evidence>
<dbReference type="PANTHER" id="PTHR11632">
    <property type="entry name" value="SUCCINATE DEHYDROGENASE 2 FLAVOPROTEIN SUBUNIT"/>
    <property type="match status" value="1"/>
</dbReference>
<evidence type="ECO:0000256" key="3">
    <source>
        <dbReference type="ARBA" id="ARBA00008040"/>
    </source>
</evidence>
<proteinExistence type="inferred from homology"/>
<dbReference type="OrthoDB" id="71672at2759"/>
<evidence type="ECO:0000256" key="9">
    <source>
        <dbReference type="ARBA" id="ARBA00022982"/>
    </source>
</evidence>
<reference evidence="15 16" key="1">
    <citation type="submission" date="2018-11" db="EMBL/GenBank/DDBJ databases">
        <authorList>
            <consortium name="Pathogen Informatics"/>
        </authorList>
    </citation>
    <scope>NUCLEOTIDE SEQUENCE [LARGE SCALE GENOMIC DNA]</scope>
</reference>
<dbReference type="PANTHER" id="PTHR11632:SF51">
    <property type="entry name" value="SUCCINATE DEHYDROGENASE [UBIQUINONE] FLAVOPROTEIN SUBUNIT, MITOCHONDRIAL"/>
    <property type="match status" value="1"/>
</dbReference>
<feature type="domain" description="FAD-dependent oxidoreductase 2 FAD-binding" evidence="13">
    <location>
        <begin position="3"/>
        <end position="71"/>
    </location>
</feature>
<dbReference type="AlphaFoldDB" id="A0A3P6R282"/>
<evidence type="ECO:0000256" key="2">
    <source>
        <dbReference type="ARBA" id="ARBA00004443"/>
    </source>
</evidence>
<evidence type="ECO:0000256" key="7">
    <source>
        <dbReference type="ARBA" id="ARBA00022792"/>
    </source>
</evidence>
<dbReference type="Pfam" id="PF00890">
    <property type="entry name" value="FAD_binding_2"/>
    <property type="match status" value="1"/>
</dbReference>
<gene>
    <name evidence="15" type="ORF">CGOC_LOCUS1577</name>
</gene>
<dbReference type="SUPFAM" id="SSF46977">
    <property type="entry name" value="Succinate dehydrogenase/fumarate reductase flavoprotein C-terminal domain"/>
    <property type="match status" value="1"/>
</dbReference>
<dbReference type="Gene3D" id="3.50.50.60">
    <property type="entry name" value="FAD/NAD(P)-binding domain"/>
    <property type="match status" value="1"/>
</dbReference>
<comment type="cofactor">
    <cofactor evidence="1">
        <name>FAD</name>
        <dbReference type="ChEBI" id="CHEBI:57692"/>
    </cofactor>
</comment>
<comment type="subcellular location">
    <subcellularLocation>
        <location evidence="2">Mitochondrion inner membrane</location>
        <topology evidence="2">Peripheral membrane protein</topology>
        <orientation evidence="2">Matrix side</orientation>
    </subcellularLocation>
</comment>
<comment type="similarity">
    <text evidence="3">Belongs to the FAD-dependent oxidoreductase 2 family. FRD/SDH subfamily.</text>
</comment>
<dbReference type="SUPFAM" id="SSF51905">
    <property type="entry name" value="FAD/NAD(P)-binding domain"/>
    <property type="match status" value="1"/>
</dbReference>
<feature type="domain" description="Fumarate reductase/succinate dehydrogenase flavoprotein-like C-terminal" evidence="14">
    <location>
        <begin position="126"/>
        <end position="278"/>
    </location>
</feature>
<keyword evidence="10" id="KW-0560">Oxidoreductase</keyword>
<evidence type="ECO:0000256" key="1">
    <source>
        <dbReference type="ARBA" id="ARBA00001974"/>
    </source>
</evidence>
<dbReference type="GO" id="GO:0008177">
    <property type="term" value="F:succinate dehydrogenase (quinone) activity"/>
    <property type="evidence" value="ECO:0007669"/>
    <property type="project" value="UniProtKB-EC"/>
</dbReference>
<dbReference type="FunFam" id="4.10.80.40:FF:000004">
    <property type="entry name" value="Succinate dehydrogenase [ubiquinone] flavoprotein subunit, mitochondrial"/>
    <property type="match status" value="1"/>
</dbReference>
<dbReference type="GO" id="GO:0009055">
    <property type="term" value="F:electron transfer activity"/>
    <property type="evidence" value="ECO:0007669"/>
    <property type="project" value="TreeGrafter"/>
</dbReference>
<dbReference type="EC" id="1.3.5.1" evidence="4"/>
<evidence type="ECO:0000259" key="13">
    <source>
        <dbReference type="Pfam" id="PF00890"/>
    </source>
</evidence>
<accession>A0A3P6R282</accession>
<dbReference type="EMBL" id="UYRV01003024">
    <property type="protein sequence ID" value="VDK49690.1"/>
    <property type="molecule type" value="Genomic_DNA"/>
</dbReference>
<evidence type="ECO:0000256" key="11">
    <source>
        <dbReference type="ARBA" id="ARBA00023128"/>
    </source>
</evidence>
<keyword evidence="9" id="KW-0249">Electron transport</keyword>
<keyword evidence="11" id="KW-0496">Mitochondrion</keyword>
<evidence type="ECO:0000259" key="14">
    <source>
        <dbReference type="Pfam" id="PF02910"/>
    </source>
</evidence>
<organism evidence="15 16">
    <name type="scientific">Cylicostephanus goldi</name>
    <name type="common">Nematode worm</name>
    <dbReference type="NCBI Taxonomy" id="71465"/>
    <lineage>
        <taxon>Eukaryota</taxon>
        <taxon>Metazoa</taxon>
        <taxon>Ecdysozoa</taxon>
        <taxon>Nematoda</taxon>
        <taxon>Chromadorea</taxon>
        <taxon>Rhabditida</taxon>
        <taxon>Rhabditina</taxon>
        <taxon>Rhabditomorpha</taxon>
        <taxon>Strongyloidea</taxon>
        <taxon>Strongylidae</taxon>
        <taxon>Cylicostephanus</taxon>
    </lineage>
</organism>
<keyword evidence="12" id="KW-0472">Membrane</keyword>
<evidence type="ECO:0000256" key="12">
    <source>
        <dbReference type="ARBA" id="ARBA00023136"/>
    </source>
</evidence>
<sequence>MIFADVDVTKEPIPVIPTVHYCMGGIPTNYKGEVISYTKEKGDQVVPGLYAAGECSAQSVHGANRLGANSLLDIVIFGRAAALSILEHTKPGVGVPDLPKDAGESSVENIDTLLHRKDGPSTAKVRLQLQKTMQKHAAVFRRGDILQEGVKKVQDIYKEINRLHVLDSSLIWNSDLIETLELQNLLINGIQTIVAAEARKESRGAHARDDFPKRIDEYDYSKPVEGQKKKPIEEHWRKHTMIHVDVPTGNVKLDYRPVIDKTLDKSETDWIPPKIRSY</sequence>
<dbReference type="InterPro" id="IPR037099">
    <property type="entry name" value="Fum_R/Succ_DH_flav-like_C_sf"/>
</dbReference>
<dbReference type="FunFam" id="1.20.58.100:FF:000001">
    <property type="entry name" value="Succinate dehydrogenase flavoprotein subunit (SdhA)"/>
    <property type="match status" value="1"/>
</dbReference>
<evidence type="ECO:0000256" key="5">
    <source>
        <dbReference type="ARBA" id="ARBA00022448"/>
    </source>
</evidence>
<evidence type="ECO:0000256" key="4">
    <source>
        <dbReference type="ARBA" id="ARBA00012792"/>
    </source>
</evidence>
<dbReference type="Proteomes" id="UP000271889">
    <property type="component" value="Unassembled WGS sequence"/>
</dbReference>
<dbReference type="Gene3D" id="1.20.58.100">
    <property type="entry name" value="Fumarate reductase/succinate dehydrogenase flavoprotein-like, C-terminal domain"/>
    <property type="match status" value="1"/>
</dbReference>
<keyword evidence="8" id="KW-0274">FAD</keyword>
<dbReference type="GO" id="GO:0050660">
    <property type="term" value="F:flavin adenine dinucleotide binding"/>
    <property type="evidence" value="ECO:0007669"/>
    <property type="project" value="TreeGrafter"/>
</dbReference>
<dbReference type="InterPro" id="IPR003953">
    <property type="entry name" value="FAD-dep_OxRdtase_2_FAD-bd"/>
</dbReference>
<evidence type="ECO:0000313" key="16">
    <source>
        <dbReference type="Proteomes" id="UP000271889"/>
    </source>
</evidence>
<keyword evidence="6" id="KW-0285">Flavoprotein</keyword>
<keyword evidence="5" id="KW-0813">Transport</keyword>
<evidence type="ECO:0000313" key="15">
    <source>
        <dbReference type="EMBL" id="VDK49690.1"/>
    </source>
</evidence>
<dbReference type="InterPro" id="IPR036188">
    <property type="entry name" value="FAD/NAD-bd_sf"/>
</dbReference>
<dbReference type="Gene3D" id="4.10.80.40">
    <property type="entry name" value="succinate dehydrogenase protein domain"/>
    <property type="match status" value="1"/>
</dbReference>